<dbReference type="PANTHER" id="PTHR12947">
    <property type="entry name" value="AMSH-LIKE PROTEASE"/>
    <property type="match status" value="1"/>
</dbReference>
<evidence type="ECO:0000256" key="1">
    <source>
        <dbReference type="SAM" id="MobiDB-lite"/>
    </source>
</evidence>
<organism evidence="2 3">
    <name type="scientific">Apodemus speciosus</name>
    <name type="common">Large Japanese field mouse</name>
    <dbReference type="NCBI Taxonomy" id="105296"/>
    <lineage>
        <taxon>Eukaryota</taxon>
        <taxon>Metazoa</taxon>
        <taxon>Chordata</taxon>
        <taxon>Craniata</taxon>
        <taxon>Vertebrata</taxon>
        <taxon>Euteleostomi</taxon>
        <taxon>Mammalia</taxon>
        <taxon>Eutheria</taxon>
        <taxon>Euarchontoglires</taxon>
        <taxon>Glires</taxon>
        <taxon>Rodentia</taxon>
        <taxon>Myomorpha</taxon>
        <taxon>Muroidea</taxon>
        <taxon>Muridae</taxon>
        <taxon>Murinae</taxon>
        <taxon>Apodemus</taxon>
    </lineage>
</organism>
<dbReference type="EMBL" id="BAAFST010000007">
    <property type="protein sequence ID" value="GAB1291623.1"/>
    <property type="molecule type" value="Genomic_DNA"/>
</dbReference>
<dbReference type="SUPFAM" id="SSF102712">
    <property type="entry name" value="JAB1/MPN domain"/>
    <property type="match status" value="1"/>
</dbReference>
<name>A0ABQ0EXH1_APOSI</name>
<proteinExistence type="predicted"/>
<dbReference type="Proteomes" id="UP001623349">
    <property type="component" value="Unassembled WGS sequence"/>
</dbReference>
<keyword evidence="3" id="KW-1185">Reference proteome</keyword>
<accession>A0ABQ0EXH1</accession>
<comment type="caution">
    <text evidence="2">The sequence shown here is derived from an EMBL/GenBank/DDBJ whole genome shotgun (WGS) entry which is preliminary data.</text>
</comment>
<protein>
    <submittedName>
        <fullName evidence="2">STAM-binding protein</fullName>
    </submittedName>
</protein>
<evidence type="ECO:0000313" key="2">
    <source>
        <dbReference type="EMBL" id="GAB1291623.1"/>
    </source>
</evidence>
<evidence type="ECO:0000313" key="3">
    <source>
        <dbReference type="Proteomes" id="UP001623349"/>
    </source>
</evidence>
<reference evidence="2 3" key="1">
    <citation type="submission" date="2024-08" db="EMBL/GenBank/DDBJ databases">
        <title>The draft genome of Apodemus speciosus.</title>
        <authorList>
            <person name="Nabeshima K."/>
            <person name="Suzuki S."/>
            <person name="Onuma M."/>
        </authorList>
    </citation>
    <scope>NUCLEOTIDE SEQUENCE [LARGE SCALE GENOMIC DNA]</scope>
    <source>
        <strain evidence="2">IB14-021</strain>
    </source>
</reference>
<sequence length="223" mass="24527">MVLKDKNKGGEVGPGAPITSKEAQSYSVTTRTFSPTVVPLGKEARDEAAPTTSPAAKEAAETGTLERPVSTVEKDRDLCLVVLPHDLFDKFLTAARMNTKKKIETCGVLCGALTHPTQTAFLSSVDLYTHFGYQTMLPESIAVVCAPKYKQIGIFTLTPTGLKEISCCPRRGFHAHRQDTALFCDCSHVTTRNIMVTVTVHHRCEKNFGNKVTISRMLEDKRR</sequence>
<feature type="compositionally biased region" description="Polar residues" evidence="1">
    <location>
        <begin position="21"/>
        <end position="35"/>
    </location>
</feature>
<feature type="region of interest" description="Disordered" evidence="1">
    <location>
        <begin position="1"/>
        <end position="68"/>
    </location>
</feature>
<dbReference type="Gene3D" id="3.40.140.10">
    <property type="entry name" value="Cytidine Deaminase, domain 2"/>
    <property type="match status" value="2"/>
</dbReference>
<gene>
    <name evidence="2" type="ORF">APTSU1_000685300</name>
</gene>
<dbReference type="PANTHER" id="PTHR12947:SF8">
    <property type="entry name" value="STAM-BINDING PROTEIN"/>
    <property type="match status" value="1"/>
</dbReference>